<dbReference type="InterPro" id="IPR018728">
    <property type="entry name" value="DUF2268"/>
</dbReference>
<sequence>MGVVRTDRWLIEEGLSPEKMCNKLMKHFPHSNGIKIYHHLVKHGMYKKQKITKSWLIKWMKSIQWKEINNVFQTLRTRWKGNDIPIYIFPVDETNQNIKTSLRGKSGLAFKEKLFIFLPLAPKKREIQALIIHEYNHSCRLLHLKQTEKDTTLLDTIVMEGLAESAVNVMLGEEYVSEWTRYYDQNEAIFFYKRFIKPYLHVKHFERKANQLLYGKGFLPKMLGYNVGYHIVQDFLKRNKDITIDDLIKIDSHKIIAGAISFH</sequence>
<feature type="domain" description="DUF2268" evidence="1">
    <location>
        <begin position="65"/>
        <end position="256"/>
    </location>
</feature>
<dbReference type="Proteomes" id="UP000570010">
    <property type="component" value="Unassembled WGS sequence"/>
</dbReference>
<dbReference type="RefSeq" id="WP_163240616.1">
    <property type="nucleotide sequence ID" value="NZ_CP082780.1"/>
</dbReference>
<protein>
    <submittedName>
        <fullName evidence="3">DUF2268 domain-containing protein</fullName>
    </submittedName>
</protein>
<organism evidence="3 4">
    <name type="scientific">Bacillus aquiflavi</name>
    <dbReference type="NCBI Taxonomy" id="2672567"/>
    <lineage>
        <taxon>Bacteria</taxon>
        <taxon>Bacillati</taxon>
        <taxon>Bacillota</taxon>
        <taxon>Bacilli</taxon>
        <taxon>Bacillales</taxon>
        <taxon>Bacillaceae</taxon>
        <taxon>Bacillus</taxon>
    </lineage>
</organism>
<proteinExistence type="predicted"/>
<reference evidence="2 5" key="2">
    <citation type="submission" date="2020-07" db="EMBL/GenBank/DDBJ databases">
        <authorList>
            <person name="Feng H."/>
        </authorList>
    </citation>
    <scope>NUCLEOTIDE SEQUENCE [LARGE SCALE GENOMIC DNA]</scope>
    <source>
        <strain evidence="5">s-12</strain>
        <strain evidence="2">S-12</strain>
    </source>
</reference>
<dbReference type="EMBL" id="JAAIWN010000007">
    <property type="protein sequence ID" value="NEY80828.1"/>
    <property type="molecule type" value="Genomic_DNA"/>
</dbReference>
<gene>
    <name evidence="3" type="ORF">G4D64_04655</name>
    <name evidence="2" type="ORF">H1Z61_04690</name>
</gene>
<dbReference type="Proteomes" id="UP000472971">
    <property type="component" value="Unassembled WGS sequence"/>
</dbReference>
<evidence type="ECO:0000313" key="2">
    <source>
        <dbReference type="EMBL" id="MBA4536460.1"/>
    </source>
</evidence>
<dbReference type="EMBL" id="JACEIO010000007">
    <property type="protein sequence ID" value="MBA4536460.1"/>
    <property type="molecule type" value="Genomic_DNA"/>
</dbReference>
<evidence type="ECO:0000259" key="1">
    <source>
        <dbReference type="Pfam" id="PF10026"/>
    </source>
</evidence>
<reference evidence="3 4" key="1">
    <citation type="submission" date="2020-02" db="EMBL/GenBank/DDBJ databases">
        <title>Bacillus aquiflavi sp. nov., isolated from yellow water of strong flavor Chinese baijiu in Yibin region of China.</title>
        <authorList>
            <person name="Xie J."/>
        </authorList>
    </citation>
    <scope>NUCLEOTIDE SEQUENCE [LARGE SCALE GENOMIC DNA]</scope>
    <source>
        <strain evidence="3 4">3H-10</strain>
    </source>
</reference>
<keyword evidence="4" id="KW-1185">Reference proteome</keyword>
<accession>A0A6B3VUC8</accession>
<dbReference type="Pfam" id="PF10026">
    <property type="entry name" value="DUF2268"/>
    <property type="match status" value="1"/>
</dbReference>
<evidence type="ECO:0000313" key="4">
    <source>
        <dbReference type="Proteomes" id="UP000472971"/>
    </source>
</evidence>
<dbReference type="AlphaFoldDB" id="A0A6B3VUC8"/>
<name>A0A6B3VUC8_9BACI</name>
<comment type="caution">
    <text evidence="3">The sequence shown here is derived from an EMBL/GenBank/DDBJ whole genome shotgun (WGS) entry which is preliminary data.</text>
</comment>
<evidence type="ECO:0000313" key="3">
    <source>
        <dbReference type="EMBL" id="NEY80828.1"/>
    </source>
</evidence>
<evidence type="ECO:0000313" key="5">
    <source>
        <dbReference type="Proteomes" id="UP000570010"/>
    </source>
</evidence>